<dbReference type="PANTHER" id="PTHR11058">
    <property type="entry name" value="NADH-UBIQUINONE OXIDOREDUCTASE CHAIN 3"/>
    <property type="match status" value="1"/>
</dbReference>
<comment type="subcellular location">
    <subcellularLocation>
        <location evidence="1">Membrane</location>
        <topology evidence="1">Multi-pass membrane protein</topology>
    </subcellularLocation>
</comment>
<accession>A0A7C1BBC4</accession>
<dbReference type="InterPro" id="IPR000440">
    <property type="entry name" value="NADH_UbQ/plastoQ_OxRdtase_su3"/>
</dbReference>
<reference evidence="8" key="1">
    <citation type="journal article" date="2020" name="mSystems">
        <title>Genome- and Community-Level Interaction Insights into Carbon Utilization and Element Cycling Functions of Hydrothermarchaeota in Hydrothermal Sediment.</title>
        <authorList>
            <person name="Zhou Z."/>
            <person name="Liu Y."/>
            <person name="Xu W."/>
            <person name="Pan J."/>
            <person name="Luo Z.H."/>
            <person name="Li M."/>
        </authorList>
    </citation>
    <scope>NUCLEOTIDE SEQUENCE [LARGE SCALE GENOMIC DNA]</scope>
    <source>
        <strain evidence="8">HyVt-185</strain>
    </source>
</reference>
<comment type="similarity">
    <text evidence="2">Belongs to the complex I subunit 3 family.</text>
</comment>
<dbReference type="HAMAP" id="MF_01394">
    <property type="entry name" value="NDH1_NuoA"/>
    <property type="match status" value="1"/>
</dbReference>
<dbReference type="Gene3D" id="1.20.58.1610">
    <property type="entry name" value="NADH:ubiquinone/plastoquinone oxidoreductase, chain 3"/>
    <property type="match status" value="1"/>
</dbReference>
<evidence type="ECO:0000256" key="1">
    <source>
        <dbReference type="ARBA" id="ARBA00004141"/>
    </source>
</evidence>
<comment type="caution">
    <text evidence="8">The sequence shown here is derived from an EMBL/GenBank/DDBJ whole genome shotgun (WGS) entry which is preliminary data.</text>
</comment>
<feature type="transmembrane region" description="Helical" evidence="7">
    <location>
        <begin position="7"/>
        <end position="28"/>
    </location>
</feature>
<name>A0A7C1BBC4_9EURY</name>
<evidence type="ECO:0000256" key="6">
    <source>
        <dbReference type="ARBA" id="ARBA00023136"/>
    </source>
</evidence>
<keyword evidence="5 7" id="KW-1133">Transmembrane helix</keyword>
<dbReference type="AlphaFoldDB" id="A0A7C1BBC4"/>
<dbReference type="InterPro" id="IPR023043">
    <property type="entry name" value="NAD(P)H_OxRDtase_bac/plastid"/>
</dbReference>
<keyword evidence="4 7" id="KW-0812">Transmembrane</keyword>
<keyword evidence="3" id="KW-0813">Transport</keyword>
<keyword evidence="6 7" id="KW-0472">Membrane</keyword>
<feature type="transmembrane region" description="Helical" evidence="7">
    <location>
        <begin position="59"/>
        <end position="79"/>
    </location>
</feature>
<evidence type="ECO:0000256" key="7">
    <source>
        <dbReference type="SAM" id="Phobius"/>
    </source>
</evidence>
<gene>
    <name evidence="8" type="ORF">ENG09_07600</name>
</gene>
<evidence type="ECO:0000256" key="4">
    <source>
        <dbReference type="ARBA" id="ARBA00022692"/>
    </source>
</evidence>
<evidence type="ECO:0000256" key="5">
    <source>
        <dbReference type="ARBA" id="ARBA00022989"/>
    </source>
</evidence>
<dbReference type="Proteomes" id="UP000885863">
    <property type="component" value="Unassembled WGS sequence"/>
</dbReference>
<feature type="transmembrane region" description="Helical" evidence="7">
    <location>
        <begin position="86"/>
        <end position="108"/>
    </location>
</feature>
<evidence type="ECO:0000256" key="2">
    <source>
        <dbReference type="ARBA" id="ARBA00008472"/>
    </source>
</evidence>
<dbReference type="GO" id="GO:0016651">
    <property type="term" value="F:oxidoreductase activity, acting on NAD(P)H"/>
    <property type="evidence" value="ECO:0007669"/>
    <property type="project" value="InterPro"/>
</dbReference>
<dbReference type="GO" id="GO:0030964">
    <property type="term" value="C:NADH dehydrogenase complex"/>
    <property type="evidence" value="ECO:0007669"/>
    <property type="project" value="TreeGrafter"/>
</dbReference>
<sequence>MTGYMEICLITIVGILFPVIAFIASWLFRPKIPEEEKFTIYECGEIAEGDARRNIGIQFYFYALIFVIFDVEAIFLYPWAVSFGSLGAFGFIEMMLFIGILVAGYAYAWKIGALEWVGGS</sequence>
<dbReference type="Pfam" id="PF00507">
    <property type="entry name" value="Oxidored_q4"/>
    <property type="match status" value="1"/>
</dbReference>
<dbReference type="PANTHER" id="PTHR11058:SF9">
    <property type="entry name" value="NADH-UBIQUINONE OXIDOREDUCTASE CHAIN 3"/>
    <property type="match status" value="1"/>
</dbReference>
<evidence type="ECO:0000313" key="8">
    <source>
        <dbReference type="EMBL" id="HDM37082.1"/>
    </source>
</evidence>
<organism evidence="8">
    <name type="scientific">Candidatus Syntropharchaeum butanivorans</name>
    <dbReference type="NCBI Taxonomy" id="1839936"/>
    <lineage>
        <taxon>Archaea</taxon>
        <taxon>Methanobacteriati</taxon>
        <taxon>Methanobacteriota</taxon>
        <taxon>Stenosarchaea group</taxon>
        <taxon>Methanomicrobia</taxon>
        <taxon>Methanosarcinales</taxon>
        <taxon>ANME-2 cluster</taxon>
        <taxon>Candidatus Syntropharchaeum</taxon>
    </lineage>
</organism>
<evidence type="ECO:0000256" key="3">
    <source>
        <dbReference type="ARBA" id="ARBA00022448"/>
    </source>
</evidence>
<dbReference type="EMBL" id="DQZR01000316">
    <property type="protein sequence ID" value="HDM37082.1"/>
    <property type="molecule type" value="Genomic_DNA"/>
</dbReference>
<dbReference type="GO" id="GO:0008137">
    <property type="term" value="F:NADH dehydrogenase (ubiquinone) activity"/>
    <property type="evidence" value="ECO:0007669"/>
    <property type="project" value="InterPro"/>
</dbReference>
<protein>
    <submittedName>
        <fullName evidence="8">NADH-quinone oxidoreductase subunit A</fullName>
    </submittedName>
</protein>
<dbReference type="InterPro" id="IPR038430">
    <property type="entry name" value="NDAH_ubi_oxred_su3_sf"/>
</dbReference>
<proteinExistence type="inferred from homology"/>